<accession>A0A368GN72</accession>
<evidence type="ECO:0000256" key="4">
    <source>
        <dbReference type="ARBA" id="ARBA00023180"/>
    </source>
</evidence>
<dbReference type="OrthoDB" id="5843500at2759"/>
<dbReference type="GO" id="GO:0006508">
    <property type="term" value="P:proteolysis"/>
    <property type="evidence" value="ECO:0007669"/>
    <property type="project" value="UniProtKB-KW"/>
</dbReference>
<keyword evidence="6" id="KW-1185">Reference proteome</keyword>
<evidence type="ECO:0000256" key="1">
    <source>
        <dbReference type="ARBA" id="ARBA00022670"/>
    </source>
</evidence>
<dbReference type="FunFam" id="1.20.120.980:FF:000003">
    <property type="entry name" value="Serine protease 16"/>
    <property type="match status" value="1"/>
</dbReference>
<dbReference type="Pfam" id="PF05577">
    <property type="entry name" value="Peptidase_S28"/>
    <property type="match status" value="1"/>
</dbReference>
<dbReference type="PANTHER" id="PTHR11010">
    <property type="entry name" value="PROTEASE S28 PRO-X CARBOXYPEPTIDASE-RELATED"/>
    <property type="match status" value="1"/>
</dbReference>
<dbReference type="GO" id="GO:0008239">
    <property type="term" value="F:dipeptidyl-peptidase activity"/>
    <property type="evidence" value="ECO:0007669"/>
    <property type="project" value="TreeGrafter"/>
</dbReference>
<evidence type="ECO:0000313" key="5">
    <source>
        <dbReference type="EMBL" id="RCN45823.1"/>
    </source>
</evidence>
<keyword evidence="3" id="KW-0378">Hydrolase</keyword>
<evidence type="ECO:0000256" key="3">
    <source>
        <dbReference type="ARBA" id="ARBA00022801"/>
    </source>
</evidence>
<evidence type="ECO:0000313" key="6">
    <source>
        <dbReference type="Proteomes" id="UP000252519"/>
    </source>
</evidence>
<comment type="caution">
    <text evidence="5">The sequence shown here is derived from an EMBL/GenBank/DDBJ whole genome shotgun (WGS) entry which is preliminary data.</text>
</comment>
<evidence type="ECO:0000256" key="2">
    <source>
        <dbReference type="ARBA" id="ARBA00022729"/>
    </source>
</evidence>
<organism evidence="5 6">
    <name type="scientific">Ancylostoma caninum</name>
    <name type="common">Dog hookworm</name>
    <dbReference type="NCBI Taxonomy" id="29170"/>
    <lineage>
        <taxon>Eukaryota</taxon>
        <taxon>Metazoa</taxon>
        <taxon>Ecdysozoa</taxon>
        <taxon>Nematoda</taxon>
        <taxon>Chromadorea</taxon>
        <taxon>Rhabditida</taxon>
        <taxon>Rhabditina</taxon>
        <taxon>Rhabditomorpha</taxon>
        <taxon>Strongyloidea</taxon>
        <taxon>Ancylostomatidae</taxon>
        <taxon>Ancylostomatinae</taxon>
        <taxon>Ancylostoma</taxon>
    </lineage>
</organism>
<gene>
    <name evidence="5" type="ORF">ANCCAN_08120</name>
</gene>
<dbReference type="Proteomes" id="UP000252519">
    <property type="component" value="Unassembled WGS sequence"/>
</dbReference>
<name>A0A368GN72_ANCCA</name>
<dbReference type="AlphaFoldDB" id="A0A368GN72"/>
<evidence type="ECO:0008006" key="7">
    <source>
        <dbReference type="Google" id="ProtNLM"/>
    </source>
</evidence>
<dbReference type="GO" id="GO:0070008">
    <property type="term" value="F:serine-type exopeptidase activity"/>
    <property type="evidence" value="ECO:0007669"/>
    <property type="project" value="InterPro"/>
</dbReference>
<keyword evidence="4" id="KW-0325">Glycoprotein</keyword>
<dbReference type="InterPro" id="IPR008758">
    <property type="entry name" value="Peptidase_S28"/>
</dbReference>
<proteinExistence type="predicted"/>
<dbReference type="EMBL" id="JOJR01000091">
    <property type="protein sequence ID" value="RCN45823.1"/>
    <property type="molecule type" value="Genomic_DNA"/>
</dbReference>
<dbReference type="Gene3D" id="1.20.120.980">
    <property type="entry name" value="Serine carboxypeptidase S28, SKS domain"/>
    <property type="match status" value="1"/>
</dbReference>
<keyword evidence="2" id="KW-0732">Signal</keyword>
<reference evidence="5 6" key="1">
    <citation type="submission" date="2014-10" db="EMBL/GenBank/DDBJ databases">
        <title>Draft genome of the hookworm Ancylostoma caninum.</title>
        <authorList>
            <person name="Mitreva M."/>
        </authorList>
    </citation>
    <scope>NUCLEOTIDE SEQUENCE [LARGE SCALE GENOMIC DNA]</scope>
    <source>
        <strain evidence="5 6">Baltimore</strain>
    </source>
</reference>
<sequence length="181" mass="20248">ALSLWFRQQYPELVAGAVGSSAPLDAEFDFWGYLEVVEDALRSQHSDACAENVRKGFEKMTELMKTSKGREELSKIFVLKAPLTDGIPSYNDMQYFYMVLYENFQMATQYNEVNVKPFNEAYGIKQVCDIMTKGSDDLLARLQAVNVYMARTLGITALKISSHGALMINICKVDPSCGSAN</sequence>
<keyword evidence="1" id="KW-0645">Protease</keyword>
<feature type="non-terminal residue" evidence="5">
    <location>
        <position position="1"/>
    </location>
</feature>
<protein>
    <recommendedName>
        <fullName evidence="7">Serine carboxypeptidase S28</fullName>
    </recommendedName>
</protein>
<dbReference type="InterPro" id="IPR042269">
    <property type="entry name" value="Ser_carbopepase_S28_SKS"/>
</dbReference>
<dbReference type="PANTHER" id="PTHR11010:SF117">
    <property type="entry name" value="SERINE PROTEASE 16"/>
    <property type="match status" value="1"/>
</dbReference>